<gene>
    <name evidence="6" type="primary">lptE</name>
    <name evidence="8" type="ORF">JP32_05030</name>
</gene>
<dbReference type="AlphaFoldDB" id="A0A0A2XAQ5"/>
<dbReference type="RefSeq" id="WP_039083970.1">
    <property type="nucleotide sequence ID" value="NZ_AP035889.1"/>
</dbReference>
<evidence type="ECO:0000256" key="4">
    <source>
        <dbReference type="ARBA" id="ARBA00023237"/>
    </source>
</evidence>
<evidence type="ECO:0000256" key="5">
    <source>
        <dbReference type="ARBA" id="ARBA00023288"/>
    </source>
</evidence>
<reference evidence="8 9" key="1">
    <citation type="submission" date="2014-08" db="EMBL/GenBank/DDBJ databases">
        <title>Chaperone-usher fimbriae in a diverse selection of Gallibacterium genomes.</title>
        <authorList>
            <person name="Kudirkiene E."/>
            <person name="Bager R.J."/>
            <person name="Johnson T.J."/>
            <person name="Bojesen A.M."/>
        </authorList>
    </citation>
    <scope>NUCLEOTIDE SEQUENCE [LARGE SCALE GENOMIC DNA]</scope>
    <source>
        <strain evidence="8 9">20558/3kl.</strain>
    </source>
</reference>
<comment type="subcellular location">
    <subcellularLocation>
        <location evidence="6">Cell outer membrane</location>
        <topology evidence="6">Lipid-anchor</topology>
    </subcellularLocation>
</comment>
<dbReference type="GO" id="GO:1990351">
    <property type="term" value="C:transporter complex"/>
    <property type="evidence" value="ECO:0007669"/>
    <property type="project" value="TreeGrafter"/>
</dbReference>
<keyword evidence="4 6" id="KW-0998">Cell outer membrane</keyword>
<proteinExistence type="inferred from homology"/>
<evidence type="ECO:0000256" key="1">
    <source>
        <dbReference type="ARBA" id="ARBA00022729"/>
    </source>
</evidence>
<dbReference type="GO" id="GO:0015920">
    <property type="term" value="P:lipopolysaccharide transport"/>
    <property type="evidence" value="ECO:0007669"/>
    <property type="project" value="TreeGrafter"/>
</dbReference>
<dbReference type="PROSITE" id="PS51257">
    <property type="entry name" value="PROKAR_LIPOPROTEIN"/>
    <property type="match status" value="1"/>
</dbReference>
<dbReference type="InterPro" id="IPR007485">
    <property type="entry name" value="LPS_assembly_LptE"/>
</dbReference>
<evidence type="ECO:0000256" key="2">
    <source>
        <dbReference type="ARBA" id="ARBA00023136"/>
    </source>
</evidence>
<comment type="caution">
    <text evidence="8">The sequence shown here is derived from an EMBL/GenBank/DDBJ whole genome shotgun (WGS) entry which is preliminary data.</text>
</comment>
<dbReference type="Proteomes" id="UP000030526">
    <property type="component" value="Unassembled WGS sequence"/>
</dbReference>
<keyword evidence="1 6" id="KW-0732">Signal</keyword>
<dbReference type="HAMAP" id="MF_01186">
    <property type="entry name" value="LPS_assembly_LptE"/>
    <property type="match status" value="1"/>
</dbReference>
<feature type="chain" id="PRO_5041119424" description="LPS-assembly lipoprotein LptE" evidence="7">
    <location>
        <begin position="26"/>
        <end position="163"/>
    </location>
</feature>
<dbReference type="Gene3D" id="3.30.160.150">
    <property type="entry name" value="Lipoprotein like domain"/>
    <property type="match status" value="1"/>
</dbReference>
<dbReference type="Pfam" id="PF04390">
    <property type="entry name" value="LptE"/>
    <property type="match status" value="1"/>
</dbReference>
<sequence length="163" mass="18308">MMHKLKYIFALSATLLLSSCGFHFANDQLSQKLFKEVKLSSGDKYSDIAIAMRKELRSHGVTLVEEGNVPTLKLNGSTSSDEVVSVFKQGREAESLLSLSVSASLQMPDKKQYPIEVQVSRTFFDNSRAALAKNAEQQLIRNDMYKQAAQQILIKMISIQQQY</sequence>
<evidence type="ECO:0000313" key="8">
    <source>
        <dbReference type="EMBL" id="KGQ32067.1"/>
    </source>
</evidence>
<organism evidence="8 9">
    <name type="scientific">Gallibacterium anatis</name>
    <dbReference type="NCBI Taxonomy" id="750"/>
    <lineage>
        <taxon>Bacteria</taxon>
        <taxon>Pseudomonadati</taxon>
        <taxon>Pseudomonadota</taxon>
        <taxon>Gammaproteobacteria</taxon>
        <taxon>Pasteurellales</taxon>
        <taxon>Pasteurellaceae</taxon>
        <taxon>Gallibacterium</taxon>
    </lineage>
</organism>
<accession>A0A0A2XAQ5</accession>
<evidence type="ECO:0000256" key="3">
    <source>
        <dbReference type="ARBA" id="ARBA00023139"/>
    </source>
</evidence>
<keyword evidence="3 6" id="KW-0564">Palmitate</keyword>
<comment type="similarity">
    <text evidence="6">Belongs to the LptE lipoprotein family.</text>
</comment>
<dbReference type="PANTHER" id="PTHR38098">
    <property type="entry name" value="LPS-ASSEMBLY LIPOPROTEIN LPTE"/>
    <property type="match status" value="1"/>
</dbReference>
<feature type="signal peptide" evidence="7">
    <location>
        <begin position="1"/>
        <end position="25"/>
    </location>
</feature>
<dbReference type="GO" id="GO:0001530">
    <property type="term" value="F:lipopolysaccharide binding"/>
    <property type="evidence" value="ECO:0007669"/>
    <property type="project" value="TreeGrafter"/>
</dbReference>
<keyword evidence="2 6" id="KW-0472">Membrane</keyword>
<dbReference type="PANTHER" id="PTHR38098:SF1">
    <property type="entry name" value="LPS-ASSEMBLY LIPOPROTEIN LPTE"/>
    <property type="match status" value="1"/>
</dbReference>
<protein>
    <recommendedName>
        <fullName evidence="6">LPS-assembly lipoprotein LptE</fullName>
    </recommendedName>
</protein>
<dbReference type="EMBL" id="JPXS01000025">
    <property type="protein sequence ID" value="KGQ32067.1"/>
    <property type="molecule type" value="Genomic_DNA"/>
</dbReference>
<evidence type="ECO:0000256" key="7">
    <source>
        <dbReference type="SAM" id="SignalP"/>
    </source>
</evidence>
<evidence type="ECO:0000313" key="9">
    <source>
        <dbReference type="Proteomes" id="UP000030526"/>
    </source>
</evidence>
<dbReference type="GO" id="GO:0009279">
    <property type="term" value="C:cell outer membrane"/>
    <property type="evidence" value="ECO:0007669"/>
    <property type="project" value="UniProtKB-SubCell"/>
</dbReference>
<name>A0A0A2XAQ5_9PAST</name>
<comment type="function">
    <text evidence="6">Together with LptD, is involved in the assembly of lipopolysaccharide (LPS) at the surface of the outer membrane. Required for the proper assembly of LptD. Binds LPS and may serve as the LPS recognition site at the outer membrane.</text>
</comment>
<evidence type="ECO:0000256" key="6">
    <source>
        <dbReference type="HAMAP-Rule" id="MF_01186"/>
    </source>
</evidence>
<keyword evidence="5 6" id="KW-0449">Lipoprotein</keyword>
<comment type="subunit">
    <text evidence="6">Component of the lipopolysaccharide transport and assembly complex. Interacts with LptD.</text>
</comment>
<dbReference type="GO" id="GO:0043165">
    <property type="term" value="P:Gram-negative-bacterium-type cell outer membrane assembly"/>
    <property type="evidence" value="ECO:0007669"/>
    <property type="project" value="UniProtKB-UniRule"/>
</dbReference>